<dbReference type="InterPro" id="IPR032466">
    <property type="entry name" value="Metal_Hydrolase"/>
</dbReference>
<name>A0A9N8ZXG3_FUNMO</name>
<dbReference type="Proteomes" id="UP000789375">
    <property type="component" value="Unassembled WGS sequence"/>
</dbReference>
<evidence type="ECO:0000256" key="2">
    <source>
        <dbReference type="SAM" id="Phobius"/>
    </source>
</evidence>
<feature type="transmembrane region" description="Helical" evidence="2">
    <location>
        <begin position="23"/>
        <end position="42"/>
    </location>
</feature>
<evidence type="ECO:0000256" key="1">
    <source>
        <dbReference type="SAM" id="MobiDB-lite"/>
    </source>
</evidence>
<keyword evidence="2" id="KW-0812">Transmembrane</keyword>
<dbReference type="InterPro" id="IPR050138">
    <property type="entry name" value="DHOase/Allantoinase_Hydrolase"/>
</dbReference>
<dbReference type="Gene3D" id="3.20.20.140">
    <property type="entry name" value="Metal-dependent hydrolases"/>
    <property type="match status" value="2"/>
</dbReference>
<dbReference type="PANTHER" id="PTHR43668">
    <property type="entry name" value="ALLANTOINASE"/>
    <property type="match status" value="1"/>
</dbReference>
<dbReference type="EMBL" id="CAJVPP010000757">
    <property type="protein sequence ID" value="CAG8509798.1"/>
    <property type="molecule type" value="Genomic_DNA"/>
</dbReference>
<accession>A0A9N8ZXG3</accession>
<feature type="region of interest" description="Disordered" evidence="1">
    <location>
        <begin position="524"/>
        <end position="544"/>
    </location>
</feature>
<evidence type="ECO:0000313" key="5">
    <source>
        <dbReference type="Proteomes" id="UP000789375"/>
    </source>
</evidence>
<dbReference type="InterPro" id="IPR011059">
    <property type="entry name" value="Metal-dep_hydrolase_composite"/>
</dbReference>
<feature type="domain" description="Amidohydrolase-related" evidence="3">
    <location>
        <begin position="156"/>
        <end position="500"/>
    </location>
</feature>
<dbReference type="GO" id="GO:0006145">
    <property type="term" value="P:purine nucleobase catabolic process"/>
    <property type="evidence" value="ECO:0007669"/>
    <property type="project" value="TreeGrafter"/>
</dbReference>
<dbReference type="GO" id="GO:0004038">
    <property type="term" value="F:allantoinase activity"/>
    <property type="evidence" value="ECO:0007669"/>
    <property type="project" value="TreeGrafter"/>
</dbReference>
<dbReference type="PANTHER" id="PTHR43668:SF5">
    <property type="entry name" value="AMIDOHYDROLASE 3 DOMAIN-CONTAINING PROTEIN"/>
    <property type="match status" value="1"/>
</dbReference>
<comment type="caution">
    <text evidence="4">The sequence shown here is derived from an EMBL/GenBank/DDBJ whole genome shotgun (WGS) entry which is preliminary data.</text>
</comment>
<protein>
    <submittedName>
        <fullName evidence="4">3729_t:CDS:1</fullName>
    </submittedName>
</protein>
<gene>
    <name evidence="4" type="ORF">FMOSSE_LOCUS4476</name>
</gene>
<sequence>MTKIDDHIQSFDNHQRDKRIKKYLNLFLALVISSSLYIAYIIRYTNASNKITQYSSGISYETYHYGLLKCEEIKRIKPDNNQIQDRRRNPRFVPGTKDILFKNARILDGIGHDFLGDILLKNGIISEITNIDENDIKKNDINVTDDTVMIDLKKKFVTPGLIDMHSHAGLLSWPFLRATNDVNEETDPLTPFVRVKDALNPSDPAIRIISSGGVTTSLIIPGSGNLMGGEGHVIKMRNVSTLSVVDMGINYGIDPSEEKEWRWLKMACGENPKEVYRLQDRIPTTRLGEGWLFRKKFQEARDHFKRQNDWCDSASKLSSNNNVQLDSPFPEDLQYDSLMALFRGDAKLNIHCYETNDLEAIINHSLEFNFTITALHHALDAYRIPDIIKRANSQITIATFSDNWGYKKEAFQASTRSPKILADAGIPVALKSDHPAINAQHLAFEAAKAHHYGLDEKLSIASITSVPAKALGLNHRIGQISIGYDADLVVWDSHPLSLGATPLEVYIDGIPQFGTPNSVLSGKSKCSKGSSAQNEPVKEKGNERTASSVVINNIGKIFVDKDTILEPNNNSSVKDENISMIIKDGLVECIGNCAISNHNSSEMIDLNGGYVLPGIVAIGASLGLIEIDLEPSTTDGFVPIINHPDSVDQVMKAIDGLKFGGKHLDAAYKAGVLSSITSPLSFGLIKGISVAFKTGSHTVLDEESIIESETALHVQIGTLFKNAYIPSVSSQIGLLRRTLLKAVFKPTKRNIYSKVANGLVPLAAHTDSKDEIASLIRLKQLVKRHGGDLRLVIIGGAEAHLIADQISKNNVSVVLSPSRPVPRLWTAKNVLTGSPITNTTGIEILVKHKVKVAIGVYNSAWTRNLVWDAGWAVTNSKGLLDEKDAVALISWNLEEIFNLNRKKLNNQGLNKGNIANFVAYDGNPFDLHTKVKLVAGGGRKDILIDPIQD</sequence>
<dbReference type="AlphaFoldDB" id="A0A9N8ZXG3"/>
<evidence type="ECO:0000259" key="3">
    <source>
        <dbReference type="Pfam" id="PF01979"/>
    </source>
</evidence>
<keyword evidence="2" id="KW-0472">Membrane</keyword>
<proteinExistence type="predicted"/>
<dbReference type="SUPFAM" id="SSF51556">
    <property type="entry name" value="Metallo-dependent hydrolases"/>
    <property type="match status" value="1"/>
</dbReference>
<evidence type="ECO:0000313" key="4">
    <source>
        <dbReference type="EMBL" id="CAG8509798.1"/>
    </source>
</evidence>
<keyword evidence="5" id="KW-1185">Reference proteome</keyword>
<dbReference type="SUPFAM" id="SSF51338">
    <property type="entry name" value="Composite domain of metallo-dependent hydrolases"/>
    <property type="match status" value="2"/>
</dbReference>
<keyword evidence="2" id="KW-1133">Transmembrane helix</keyword>
<dbReference type="Pfam" id="PF01979">
    <property type="entry name" value="Amidohydro_1"/>
    <property type="match status" value="1"/>
</dbReference>
<dbReference type="GO" id="GO:0005737">
    <property type="term" value="C:cytoplasm"/>
    <property type="evidence" value="ECO:0007669"/>
    <property type="project" value="TreeGrafter"/>
</dbReference>
<reference evidence="4" key="1">
    <citation type="submission" date="2021-06" db="EMBL/GenBank/DDBJ databases">
        <authorList>
            <person name="Kallberg Y."/>
            <person name="Tangrot J."/>
            <person name="Rosling A."/>
        </authorList>
    </citation>
    <scope>NUCLEOTIDE SEQUENCE</scope>
    <source>
        <strain evidence="4">87-6 pot B 2015</strain>
    </source>
</reference>
<dbReference type="InterPro" id="IPR006680">
    <property type="entry name" value="Amidohydro-rel"/>
</dbReference>
<organism evidence="4 5">
    <name type="scientific">Funneliformis mosseae</name>
    <name type="common">Endomycorrhizal fungus</name>
    <name type="synonym">Glomus mosseae</name>
    <dbReference type="NCBI Taxonomy" id="27381"/>
    <lineage>
        <taxon>Eukaryota</taxon>
        <taxon>Fungi</taxon>
        <taxon>Fungi incertae sedis</taxon>
        <taxon>Mucoromycota</taxon>
        <taxon>Glomeromycotina</taxon>
        <taxon>Glomeromycetes</taxon>
        <taxon>Glomerales</taxon>
        <taxon>Glomeraceae</taxon>
        <taxon>Funneliformis</taxon>
    </lineage>
</organism>